<keyword evidence="6" id="KW-1185">Reference proteome</keyword>
<protein>
    <submittedName>
        <fullName evidence="5">SCP2 sterol-binding domain-containing protein</fullName>
    </submittedName>
</protein>
<evidence type="ECO:0000313" key="6">
    <source>
        <dbReference type="Proteomes" id="UP001597383"/>
    </source>
</evidence>
<feature type="domain" description="SCP2" evidence="4">
    <location>
        <begin position="15"/>
        <end position="112"/>
    </location>
</feature>
<dbReference type="Proteomes" id="UP001597383">
    <property type="component" value="Unassembled WGS sequence"/>
</dbReference>
<dbReference type="InterPro" id="IPR036527">
    <property type="entry name" value="SCP2_sterol-bd_dom_sf"/>
</dbReference>
<evidence type="ECO:0000259" key="4">
    <source>
        <dbReference type="Pfam" id="PF02036"/>
    </source>
</evidence>
<evidence type="ECO:0000256" key="2">
    <source>
        <dbReference type="ARBA" id="ARBA00022857"/>
    </source>
</evidence>
<evidence type="ECO:0000313" key="5">
    <source>
        <dbReference type="EMBL" id="MFD2045580.1"/>
    </source>
</evidence>
<dbReference type="InterPro" id="IPR003033">
    <property type="entry name" value="SCP2_sterol-bd_dom"/>
</dbReference>
<gene>
    <name evidence="5" type="ORF">ACFSJF_14980</name>
</gene>
<dbReference type="RefSeq" id="WP_377558223.1">
    <property type="nucleotide sequence ID" value="NZ_JBHUHQ010000020.1"/>
</dbReference>
<accession>A0ABW4W480</accession>
<dbReference type="Gene3D" id="3.30.1050.10">
    <property type="entry name" value="SCP2 sterol-binding domain"/>
    <property type="match status" value="1"/>
</dbReference>
<keyword evidence="2" id="KW-0521">NADP</keyword>
<dbReference type="SUPFAM" id="SSF55718">
    <property type="entry name" value="SCP-like"/>
    <property type="match status" value="1"/>
</dbReference>
<evidence type="ECO:0000256" key="3">
    <source>
        <dbReference type="ARBA" id="ARBA00023002"/>
    </source>
</evidence>
<sequence length="118" mass="13620">MSLVQTGTVEEIWKQIEEKLLEKKSPYADLNTTYEFQLIDVEDKKYQLVFEDGSAAIFDYVEKDPSCILKMKEKYFRKFLLGELNSTTAFMTGKLKVDGNIGLALKLEGLLKQYDFSN</sequence>
<dbReference type="EMBL" id="JBHUHQ010000020">
    <property type="protein sequence ID" value="MFD2045580.1"/>
    <property type="molecule type" value="Genomic_DNA"/>
</dbReference>
<proteinExistence type="inferred from homology"/>
<comment type="caution">
    <text evidence="5">The sequence shown here is derived from an EMBL/GenBank/DDBJ whole genome shotgun (WGS) entry which is preliminary data.</text>
</comment>
<organism evidence="5 6">
    <name type="scientific">Ornithinibacillus salinisoli</name>
    <dbReference type="NCBI Taxonomy" id="1848459"/>
    <lineage>
        <taxon>Bacteria</taxon>
        <taxon>Bacillati</taxon>
        <taxon>Bacillota</taxon>
        <taxon>Bacilli</taxon>
        <taxon>Bacillales</taxon>
        <taxon>Bacillaceae</taxon>
        <taxon>Ornithinibacillus</taxon>
    </lineage>
</organism>
<dbReference type="PANTHER" id="PTHR42808">
    <property type="entry name" value="HYDROXYSTEROID DEHYDROGENASE-LIKE PROTEIN 2"/>
    <property type="match status" value="1"/>
</dbReference>
<dbReference type="InterPro" id="IPR051935">
    <property type="entry name" value="HSDL2"/>
</dbReference>
<dbReference type="PANTHER" id="PTHR42808:SF3">
    <property type="entry name" value="HYDROXYSTEROID DEHYDROGENASE-LIKE PROTEIN 2"/>
    <property type="match status" value="1"/>
</dbReference>
<dbReference type="Pfam" id="PF02036">
    <property type="entry name" value="SCP2"/>
    <property type="match status" value="1"/>
</dbReference>
<reference evidence="6" key="1">
    <citation type="journal article" date="2019" name="Int. J. Syst. Evol. Microbiol.">
        <title>The Global Catalogue of Microorganisms (GCM) 10K type strain sequencing project: providing services to taxonomists for standard genome sequencing and annotation.</title>
        <authorList>
            <consortium name="The Broad Institute Genomics Platform"/>
            <consortium name="The Broad Institute Genome Sequencing Center for Infectious Disease"/>
            <person name="Wu L."/>
            <person name="Ma J."/>
        </authorList>
    </citation>
    <scope>NUCLEOTIDE SEQUENCE [LARGE SCALE GENOMIC DNA]</scope>
    <source>
        <strain evidence="6">R28</strain>
    </source>
</reference>
<keyword evidence="3" id="KW-0560">Oxidoreductase</keyword>
<comment type="similarity">
    <text evidence="1">Belongs to the short-chain dehydrogenases/reductases (SDR) family.</text>
</comment>
<name>A0ABW4W480_9BACI</name>
<evidence type="ECO:0000256" key="1">
    <source>
        <dbReference type="ARBA" id="ARBA00006484"/>
    </source>
</evidence>